<evidence type="ECO:0000313" key="2">
    <source>
        <dbReference type="Proteomes" id="UP000555552"/>
    </source>
</evidence>
<protein>
    <submittedName>
        <fullName evidence="1">Uncharacterized protein</fullName>
    </submittedName>
</protein>
<organism evidence="1 2">
    <name type="scientific">Pseudokineococcus marinus</name>
    <dbReference type="NCBI Taxonomy" id="351215"/>
    <lineage>
        <taxon>Bacteria</taxon>
        <taxon>Bacillati</taxon>
        <taxon>Actinomycetota</taxon>
        <taxon>Actinomycetes</taxon>
        <taxon>Kineosporiales</taxon>
        <taxon>Kineosporiaceae</taxon>
        <taxon>Pseudokineococcus</taxon>
    </lineage>
</organism>
<gene>
    <name evidence="1" type="ORF">HLB09_08410</name>
</gene>
<comment type="caution">
    <text evidence="1">The sequence shown here is derived from an EMBL/GenBank/DDBJ whole genome shotgun (WGS) entry which is preliminary data.</text>
</comment>
<accession>A0A849BQM1</accession>
<reference evidence="1 2" key="1">
    <citation type="submission" date="2020-05" db="EMBL/GenBank/DDBJ databases">
        <title>MicrobeNet Type strains.</title>
        <authorList>
            <person name="Nicholson A.C."/>
        </authorList>
    </citation>
    <scope>NUCLEOTIDE SEQUENCE [LARGE SCALE GENOMIC DNA]</scope>
    <source>
        <strain evidence="1 2">JCM 14547</strain>
    </source>
</reference>
<dbReference type="EMBL" id="JABEMA010000099">
    <property type="protein sequence ID" value="NNH23112.1"/>
    <property type="molecule type" value="Genomic_DNA"/>
</dbReference>
<keyword evidence="2" id="KW-1185">Reference proteome</keyword>
<dbReference type="RefSeq" id="WP_171202941.1">
    <property type="nucleotide sequence ID" value="NZ_JABEMA010000099.1"/>
</dbReference>
<dbReference type="Proteomes" id="UP000555552">
    <property type="component" value="Unassembled WGS sequence"/>
</dbReference>
<sequence>MGGALLLAGCGGGPSTDPEAEGEVGPLGEYFAQMYPEQSEEDMAAQMREVEELTAACMQEQGFDYTPMDTSQAFGDMTVEEDVDYESEEYVATHGYGMTTWEEEAAPAEEEVWVDPNEDYVAGMSESEQNAFYEALYGPMDVVEETDPEAEMAEYDWTTAGCSGEAQHEVEGDAVDPFSDPAFSSLQEEMDRMYTSVQDDPAVASLDGDWSACMAEAGYDFATPDAAWEDISTRSDELYAATSETSPEPDPVAWEELQQLEIDTALADHRCKDEVDYDETYQEVSLRVEQEFVDAHRAELDAMVEAAGQEP</sequence>
<name>A0A849BQM1_9ACTN</name>
<evidence type="ECO:0000313" key="1">
    <source>
        <dbReference type="EMBL" id="NNH23112.1"/>
    </source>
</evidence>
<proteinExistence type="predicted"/>
<dbReference type="AlphaFoldDB" id="A0A849BQM1"/>